<comment type="caution">
    <text evidence="1">The sequence shown here is derived from an EMBL/GenBank/DDBJ whole genome shotgun (WGS) entry which is preliminary data.</text>
</comment>
<keyword evidence="2" id="KW-1185">Reference proteome</keyword>
<reference evidence="2" key="1">
    <citation type="journal article" date="2024" name="Front. Bioeng. Biotechnol.">
        <title>Genome-scale model development and genomic sequencing of the oleaginous clade Lipomyces.</title>
        <authorList>
            <person name="Czajka J.J."/>
            <person name="Han Y."/>
            <person name="Kim J."/>
            <person name="Mondo S.J."/>
            <person name="Hofstad B.A."/>
            <person name="Robles A."/>
            <person name="Haridas S."/>
            <person name="Riley R."/>
            <person name="LaButti K."/>
            <person name="Pangilinan J."/>
            <person name="Andreopoulos W."/>
            <person name="Lipzen A."/>
            <person name="Yan J."/>
            <person name="Wang M."/>
            <person name="Ng V."/>
            <person name="Grigoriev I.V."/>
            <person name="Spatafora J.W."/>
            <person name="Magnuson J.K."/>
            <person name="Baker S.E."/>
            <person name="Pomraning K.R."/>
        </authorList>
    </citation>
    <scope>NUCLEOTIDE SEQUENCE [LARGE SCALE GENOMIC DNA]</scope>
    <source>
        <strain evidence="2">CBS 10300</strain>
    </source>
</reference>
<evidence type="ECO:0000313" key="1">
    <source>
        <dbReference type="EMBL" id="KAK9321252.1"/>
    </source>
</evidence>
<proteinExistence type="predicted"/>
<dbReference type="Proteomes" id="UP001489719">
    <property type="component" value="Unassembled WGS sequence"/>
</dbReference>
<name>A0ACC3TK68_9ASCO</name>
<dbReference type="EMBL" id="MU970103">
    <property type="protein sequence ID" value="KAK9321252.1"/>
    <property type="molecule type" value="Genomic_DNA"/>
</dbReference>
<accession>A0ACC3TK68</accession>
<protein>
    <submittedName>
        <fullName evidence="1">Uncharacterized protein</fullName>
    </submittedName>
</protein>
<gene>
    <name evidence="1" type="ORF">V1517DRAFT_374887</name>
</gene>
<evidence type="ECO:0000313" key="2">
    <source>
        <dbReference type="Proteomes" id="UP001489719"/>
    </source>
</evidence>
<sequence length="314" mass="33364">MKSKYILLSQLRSAIVVLVLVLVRNTACAPCTSNDIENMDVSGCDCPSQFPSPPSDLTCVGTAAQVCSQTCGNPQTTIPSRAKLIQCGQGCIAANSECNGCYVWFHSLCSCIHDLQHGSTTTGCVASGNLNPGHPNQPVWMLLNAGDLITTTQQLTGILQLNNAHDPDGGWRLGQQLFQQGHAGINRAAGSLAMNSVATRSEEQVHIHVCNNPTSHLRDTLSSLWRGNYGTLQSVPLTSGFKPGSEMSCRVSANKGEVINMARDINDYLGSHASPPASCGAYYVGAGVITDANDYTWACVTTGTRSAEELFCHT</sequence>
<organism evidence="1 2">
    <name type="scientific">Lipomyces orientalis</name>
    <dbReference type="NCBI Taxonomy" id="1233043"/>
    <lineage>
        <taxon>Eukaryota</taxon>
        <taxon>Fungi</taxon>
        <taxon>Dikarya</taxon>
        <taxon>Ascomycota</taxon>
        <taxon>Saccharomycotina</taxon>
        <taxon>Lipomycetes</taxon>
        <taxon>Lipomycetales</taxon>
        <taxon>Lipomycetaceae</taxon>
        <taxon>Lipomyces</taxon>
    </lineage>
</organism>